<evidence type="ECO:0000256" key="2">
    <source>
        <dbReference type="SAM" id="MobiDB-lite"/>
    </source>
</evidence>
<dbReference type="InterPro" id="IPR027417">
    <property type="entry name" value="P-loop_NTPase"/>
</dbReference>
<dbReference type="GO" id="GO:0007131">
    <property type="term" value="P:reciprocal meiotic recombination"/>
    <property type="evidence" value="ECO:0007669"/>
    <property type="project" value="TreeGrafter"/>
</dbReference>
<feature type="region of interest" description="Disordered" evidence="2">
    <location>
        <begin position="280"/>
        <end position="334"/>
    </location>
</feature>
<accession>A0A8R1HVB6</accession>
<proteinExistence type="predicted"/>
<dbReference type="InterPro" id="IPR000330">
    <property type="entry name" value="SNF2_N"/>
</dbReference>
<dbReference type="SUPFAM" id="SSF52540">
    <property type="entry name" value="P-loop containing nucleoside triphosphate hydrolases"/>
    <property type="match status" value="1"/>
</dbReference>
<dbReference type="GO" id="GO:0045003">
    <property type="term" value="P:double-strand break repair via synthesis-dependent strand annealing"/>
    <property type="evidence" value="ECO:0007669"/>
    <property type="project" value="TreeGrafter"/>
</dbReference>
<evidence type="ECO:0000259" key="3">
    <source>
        <dbReference type="PROSITE" id="PS51192"/>
    </source>
</evidence>
<feature type="region of interest" description="Disordered" evidence="2">
    <location>
        <begin position="373"/>
        <end position="395"/>
    </location>
</feature>
<reference evidence="4" key="2">
    <citation type="submission" date="2022-06" db="UniProtKB">
        <authorList>
            <consortium name="EnsemblMetazoa"/>
        </authorList>
    </citation>
    <scope>IDENTIFICATION</scope>
    <source>
        <strain evidence="4">DF5081</strain>
    </source>
</reference>
<dbReference type="EnsemblMetazoa" id="CJA11896b.1">
    <property type="protein sequence ID" value="CJA11896b.1"/>
    <property type="gene ID" value="WBGene00131100"/>
</dbReference>
<feature type="compositionally biased region" description="Polar residues" evidence="2">
    <location>
        <begin position="470"/>
        <end position="481"/>
    </location>
</feature>
<feature type="compositionally biased region" description="Basic and acidic residues" evidence="2">
    <location>
        <begin position="282"/>
        <end position="305"/>
    </location>
</feature>
<dbReference type="InterPro" id="IPR014001">
    <property type="entry name" value="Helicase_ATP-bd"/>
</dbReference>
<dbReference type="InterPro" id="IPR009057">
    <property type="entry name" value="Homeodomain-like_sf"/>
</dbReference>
<dbReference type="InterPro" id="IPR050496">
    <property type="entry name" value="SNF2_RAD54_helicase_repair"/>
</dbReference>
<evidence type="ECO:0000313" key="4">
    <source>
        <dbReference type="EnsemblMetazoa" id="CJA11896b.1"/>
    </source>
</evidence>
<dbReference type="SUPFAM" id="SSF63748">
    <property type="entry name" value="Tudor/PWWP/MBT"/>
    <property type="match status" value="1"/>
</dbReference>
<dbReference type="FunFam" id="3.40.50.10810:FF:000152">
    <property type="entry name" value="Protein CBG00336"/>
    <property type="match status" value="1"/>
</dbReference>
<feature type="compositionally biased region" description="Polar residues" evidence="2">
    <location>
        <begin position="436"/>
        <end position="445"/>
    </location>
</feature>
<evidence type="ECO:0000256" key="1">
    <source>
        <dbReference type="ARBA" id="ARBA00004123"/>
    </source>
</evidence>
<dbReference type="AlphaFoldDB" id="A0A8R1HVB6"/>
<dbReference type="PANTHER" id="PTHR45629:SF7">
    <property type="entry name" value="DNA EXCISION REPAIR PROTEIN ERCC-6-RELATED"/>
    <property type="match status" value="1"/>
</dbReference>
<dbReference type="Pfam" id="PF13551">
    <property type="entry name" value="HTH_29"/>
    <property type="match status" value="1"/>
</dbReference>
<dbReference type="Gene3D" id="1.10.10.10">
    <property type="entry name" value="Winged helix-like DNA-binding domain superfamily/Winged helix DNA-binding domain"/>
    <property type="match status" value="1"/>
</dbReference>
<evidence type="ECO:0000313" key="5">
    <source>
        <dbReference type="Proteomes" id="UP000005237"/>
    </source>
</evidence>
<dbReference type="Proteomes" id="UP000005237">
    <property type="component" value="Unassembled WGS sequence"/>
</dbReference>
<dbReference type="GO" id="GO:0003676">
    <property type="term" value="F:nucleic acid binding"/>
    <property type="evidence" value="ECO:0007669"/>
    <property type="project" value="InterPro"/>
</dbReference>
<protein>
    <submittedName>
        <fullName evidence="4">Helicase ATP-binding domain-containing protein</fullName>
    </submittedName>
</protein>
<name>A0A8R1HVB6_CAEJA</name>
<keyword evidence="5" id="KW-1185">Reference proteome</keyword>
<feature type="region of interest" description="Disordered" evidence="2">
    <location>
        <begin position="417"/>
        <end position="499"/>
    </location>
</feature>
<dbReference type="PROSITE" id="PS51192">
    <property type="entry name" value="HELICASE_ATP_BIND_1"/>
    <property type="match status" value="1"/>
</dbReference>
<feature type="compositionally biased region" description="Polar residues" evidence="2">
    <location>
        <begin position="315"/>
        <end position="325"/>
    </location>
</feature>
<dbReference type="GO" id="GO:0005524">
    <property type="term" value="F:ATP binding"/>
    <property type="evidence" value="ECO:0007669"/>
    <property type="project" value="InterPro"/>
</dbReference>
<dbReference type="Gene3D" id="3.40.50.10810">
    <property type="entry name" value="Tandem AAA-ATPase domain"/>
    <property type="match status" value="1"/>
</dbReference>
<dbReference type="InterPro" id="IPR038718">
    <property type="entry name" value="SNF2-like_sf"/>
</dbReference>
<dbReference type="Gene3D" id="3.30.420.10">
    <property type="entry name" value="Ribonuclease H-like superfamily/Ribonuclease H"/>
    <property type="match status" value="1"/>
</dbReference>
<feature type="region of interest" description="Disordered" evidence="2">
    <location>
        <begin position="665"/>
        <end position="692"/>
    </location>
</feature>
<dbReference type="PANTHER" id="PTHR45629">
    <property type="entry name" value="SNF2/RAD54 FAMILY MEMBER"/>
    <property type="match status" value="1"/>
</dbReference>
<feature type="domain" description="Helicase ATP-binding" evidence="3">
    <location>
        <begin position="147"/>
        <end position="313"/>
    </location>
</feature>
<dbReference type="SMART" id="SM00487">
    <property type="entry name" value="DEXDc"/>
    <property type="match status" value="1"/>
</dbReference>
<dbReference type="GO" id="GO:0015616">
    <property type="term" value="F:DNA translocase activity"/>
    <property type="evidence" value="ECO:0007669"/>
    <property type="project" value="TreeGrafter"/>
</dbReference>
<comment type="subcellular location">
    <subcellularLocation>
        <location evidence="1">Nucleus</location>
    </subcellularLocation>
</comment>
<dbReference type="Pfam" id="PF00176">
    <property type="entry name" value="SNF2-rel_dom"/>
    <property type="match status" value="1"/>
</dbReference>
<feature type="compositionally biased region" description="Basic and acidic residues" evidence="2">
    <location>
        <begin position="417"/>
        <end position="433"/>
    </location>
</feature>
<sequence>MADSKMRCAIPVLIISYETFRLYANILHSGNVGIVISGSIPRSSIPCEFYTVAPPPDYLRVTIDAYPKRLISGRSLGLGGSRRKCALFDPYHEGALVLYAPELLSEHAQLKEDKDRKVHVVVDPVLGKILRPHQRDGVKFMYDCVTGANISEYHGCIMADEMGLGKTLQCISLLWTLLRQSPDAIPTVSKSIIVCPSSLVKVLERSVKYGKSHYKVLYFGSREEGFLKSDELDDYFEKRERFAKEKRIKGFNEAVAEVEAIIEKDILKISNEEQIFVSDPSNCKKPDKLGESASKIEKTDEKLESSELLPKTSVEPISSASVESLETTDDKQLKNQERLPEILLEIEKPQFQILPEPHVENVEKPDYPILPQSPVEIRKTLGPPRPVKSSPEKMEKARIAVDDDFIEILDDFGENDVKLEEKIEPTKRKREESPENLPSTSTAPTQKRRSLGYSGKKSEEPKNIHRSFVSPFSTNRTTSPSKLRRRKKAPPPIEPPVSVEESNPLRFVNIDVFNRRMASESSDHDAMIAKLLSRKFSIPMEGYMLKARPSIIDLHKQGKTTSKIRLALGISKITVWRTIKRWEETGANIDRPRSGRPRTSITPERVMVRERIRCNPHRSLQKMAGGVQTSDRSVRRIVKNVLKIKSYRVRKVAILSDRNKLARLKNASSGAKPISPVSSPEKKWPASSPDLNPMDYSVWGTLQAKVQARPHRNLDALKTTLLAE</sequence>
<dbReference type="InterPro" id="IPR036388">
    <property type="entry name" value="WH-like_DNA-bd_sf"/>
</dbReference>
<dbReference type="SUPFAM" id="SSF46689">
    <property type="entry name" value="Homeodomain-like"/>
    <property type="match status" value="1"/>
</dbReference>
<organism evidence="4 5">
    <name type="scientific">Caenorhabditis japonica</name>
    <dbReference type="NCBI Taxonomy" id="281687"/>
    <lineage>
        <taxon>Eukaryota</taxon>
        <taxon>Metazoa</taxon>
        <taxon>Ecdysozoa</taxon>
        <taxon>Nematoda</taxon>
        <taxon>Chromadorea</taxon>
        <taxon>Rhabditida</taxon>
        <taxon>Rhabditina</taxon>
        <taxon>Rhabditomorpha</taxon>
        <taxon>Rhabditoidea</taxon>
        <taxon>Rhabditidae</taxon>
        <taxon>Peloderinae</taxon>
        <taxon>Caenorhabditis</taxon>
    </lineage>
</organism>
<reference evidence="5" key="1">
    <citation type="submission" date="2010-08" db="EMBL/GenBank/DDBJ databases">
        <authorList>
            <consortium name="Caenorhabditis japonica Sequencing Consortium"/>
            <person name="Wilson R.K."/>
        </authorList>
    </citation>
    <scope>NUCLEOTIDE SEQUENCE [LARGE SCALE GENOMIC DNA]</scope>
    <source>
        <strain evidence="5">DF5081</strain>
    </source>
</reference>
<dbReference type="InterPro" id="IPR036397">
    <property type="entry name" value="RNaseH_sf"/>
</dbReference>
<dbReference type="GO" id="GO:0005634">
    <property type="term" value="C:nucleus"/>
    <property type="evidence" value="ECO:0007669"/>
    <property type="project" value="UniProtKB-SubCell"/>
</dbReference>